<gene>
    <name evidence="3" type="primary">norD</name>
</gene>
<dbReference type="EMBL" id="KP881607">
    <property type="protein sequence ID" value="AKE49364.1"/>
    <property type="molecule type" value="Genomic_DNA"/>
</dbReference>
<dbReference type="SMART" id="SM00327">
    <property type="entry name" value="VWA"/>
    <property type="match status" value="1"/>
</dbReference>
<evidence type="ECO:0000313" key="3">
    <source>
        <dbReference type="EMBL" id="AKE49364.1"/>
    </source>
</evidence>
<dbReference type="InterPro" id="IPR051928">
    <property type="entry name" value="NorD/CobT"/>
</dbReference>
<accession>A0A0F6RAI9</accession>
<dbReference type="PANTHER" id="PTHR41248">
    <property type="entry name" value="NORD PROTEIN"/>
    <property type="match status" value="1"/>
</dbReference>
<protein>
    <submittedName>
        <fullName evidence="3">Nitric oxide reductase D protein</fullName>
    </submittedName>
</protein>
<dbReference type="CDD" id="cd01454">
    <property type="entry name" value="vWA_norD_type"/>
    <property type="match status" value="1"/>
</dbReference>
<dbReference type="Pfam" id="PF00092">
    <property type="entry name" value="VWA"/>
    <property type="match status" value="1"/>
</dbReference>
<dbReference type="PROSITE" id="PS50234">
    <property type="entry name" value="VWFA"/>
    <property type="match status" value="1"/>
</dbReference>
<dbReference type="InterPro" id="IPR002035">
    <property type="entry name" value="VWF_A"/>
</dbReference>
<dbReference type="PANTHER" id="PTHR41248:SF1">
    <property type="entry name" value="NORD PROTEIN"/>
    <property type="match status" value="1"/>
</dbReference>
<feature type="domain" description="VWFA" evidence="2">
    <location>
        <begin position="452"/>
        <end position="638"/>
    </location>
</feature>
<organism evidence="3">
    <name type="scientific">Paracoccus sp. SY</name>
    <dbReference type="NCBI Taxonomy" id="1330255"/>
    <lineage>
        <taxon>Bacteria</taxon>
        <taxon>Pseudomonadati</taxon>
        <taxon>Pseudomonadota</taxon>
        <taxon>Alphaproteobacteria</taxon>
        <taxon>Rhodobacterales</taxon>
        <taxon>Paracoccaceae</taxon>
        <taxon>Paracoccus</taxon>
    </lineage>
</organism>
<dbReference type="FunFam" id="3.40.50.410:FF:000106">
    <property type="entry name" value="Nitric oxide reductase D protein"/>
    <property type="match status" value="1"/>
</dbReference>
<reference evidence="3" key="1">
    <citation type="journal article" date="2015" name="Environ. Sci. Technol.">
        <title>Anaerobic arsenite oxidation by an autotrophic arsenite-oxidizing bacterium from an arsenic-contaminated paddy soil.</title>
        <authorList>
            <person name="Zhang J."/>
            <person name="Zhou W."/>
            <person name="Liu B."/>
            <person name="He J."/>
            <person name="Shen Q."/>
            <person name="Zhao F.J."/>
        </authorList>
    </citation>
    <scope>NUCLEOTIDE SEQUENCE</scope>
    <source>
        <strain evidence="3">SY</strain>
    </source>
</reference>
<dbReference type="Gene3D" id="3.40.50.410">
    <property type="entry name" value="von Willebrand factor, type A domain"/>
    <property type="match status" value="1"/>
</dbReference>
<dbReference type="InterPro" id="IPR036465">
    <property type="entry name" value="vWFA_dom_sf"/>
</dbReference>
<feature type="region of interest" description="Disordered" evidence="1">
    <location>
        <begin position="245"/>
        <end position="268"/>
    </location>
</feature>
<dbReference type="RefSeq" id="WP_103172429.1">
    <property type="nucleotide sequence ID" value="NZ_NWMQ01000006.1"/>
</dbReference>
<dbReference type="OrthoDB" id="9758211at2"/>
<evidence type="ECO:0000259" key="2">
    <source>
        <dbReference type="PROSITE" id="PS50234"/>
    </source>
</evidence>
<evidence type="ECO:0000256" key="1">
    <source>
        <dbReference type="SAM" id="MobiDB-lite"/>
    </source>
</evidence>
<sequence>MGHIEIAPWEPEESVGKIWHFLASRMDPPRRYPDAAVRFDDMRGRIAVLFRGLGGAADVELKPVADQASRHRISLRRKLAFETEHLARASFDGGSLRLPVELAVFPAKADNEALFLWLAAASAHAPDFVAQNDPFLADLAAIRAGRAMTRATLQSAPGLRATWARLCAAHLADRIRPNLSGAEAGVESLIRHLLGDPTRVHAELLAGLDSPPVHWRAPRGYRPMLPMPMWPDLRGLTSGIASDVASLPTDGTPEESGDGTARKTRRIKADQAERKDSLILYKFEAMLTWAEMLNINRRVEDDDLDNAKKAADDHEEIVLGQISKAPATKLKLHLDLAPEDVDRERVAGRFTYPEWDARAGVWMPDHCRVLAAPVEPAPDYAGIADAAARRRIEAVRRQFQALRPARLIRHAQPDGDDLDLDATLRSVTDLRASGRGSDRIWRQARPENRDLAVSILLDVSRSTESAVTGRPVIDIEREALTALAWGLDACGDRFAIQGFSSLKRDRVWIHDCKSFDEPMAQRIEARIHALRPGFYTRLGAAIRHASAGLAREGRSRRLMIVITDGKPNDLDHYEGRHGIEDSAMAVREARRAGHSVFGITIDKGAQSWFPRIFGQGGFSVIRDPDRLIGTLPQIYRQLVM</sequence>
<dbReference type="AlphaFoldDB" id="A0A0F6RAI9"/>
<name>A0A0F6RAI9_9RHOB</name>
<proteinExistence type="predicted"/>
<dbReference type="SUPFAM" id="SSF53300">
    <property type="entry name" value="vWA-like"/>
    <property type="match status" value="1"/>
</dbReference>